<keyword evidence="1" id="KW-1188">Viral release from host cell</keyword>
<evidence type="ECO:0000313" key="5">
    <source>
        <dbReference type="EMBL" id="GHG91865.1"/>
    </source>
</evidence>
<dbReference type="GO" id="GO:0006508">
    <property type="term" value="P:proteolysis"/>
    <property type="evidence" value="ECO:0007669"/>
    <property type="project" value="UniProtKB-KW"/>
</dbReference>
<proteinExistence type="predicted"/>
<keyword evidence="2" id="KW-0645">Protease</keyword>
<evidence type="ECO:0000256" key="3">
    <source>
        <dbReference type="ARBA" id="ARBA00022801"/>
    </source>
</evidence>
<name>A0A8J3MF22_9RHOB</name>
<sequence length="335" mass="36138">MTIHLRSVTPRPSTLDTASRTVEAIVSTGADTPRAGYVERLDLSGADLSRLVGGPVLDGHRSETTRDQLGIIEAAEVRPEGLWVRIKFRSNEAAKAVLSDIADGTLRGLSVGYTVQQWAEARESNRRVRTAAKWTPLEVSVVPIPADPSAHFRNGATQMENETIETASTAATATRADMNREIRSIGQLANLSADWVDSQIDAEATPEAARAAAFAEMAQRQEQTRTRSARIEITADHTDPQVIAERAGEALFARSNPAHDLSAPARQYAGLTIPEVARQCLTRSGISTTGAATESLVTRALHSTSDFPLILGDAVNRELRRAYQAAPSGIRQIAR</sequence>
<feature type="domain" description="Prohead serine protease" evidence="4">
    <location>
        <begin position="79"/>
        <end position="161"/>
    </location>
</feature>
<keyword evidence="3" id="KW-0378">Hydrolase</keyword>
<accession>A0A8J3MF22</accession>
<evidence type="ECO:0000259" key="4">
    <source>
        <dbReference type="Pfam" id="PF04586"/>
    </source>
</evidence>
<protein>
    <recommendedName>
        <fullName evidence="4">Prohead serine protease domain-containing protein</fullName>
    </recommendedName>
</protein>
<keyword evidence="6" id="KW-1185">Reference proteome</keyword>
<organism evidence="5 6">
    <name type="scientific">Pseudodonghicola xiamenensis</name>
    <dbReference type="NCBI Taxonomy" id="337702"/>
    <lineage>
        <taxon>Bacteria</taxon>
        <taxon>Pseudomonadati</taxon>
        <taxon>Pseudomonadota</taxon>
        <taxon>Alphaproteobacteria</taxon>
        <taxon>Rhodobacterales</taxon>
        <taxon>Paracoccaceae</taxon>
        <taxon>Pseudodonghicola</taxon>
    </lineage>
</organism>
<reference evidence="5" key="2">
    <citation type="submission" date="2020-09" db="EMBL/GenBank/DDBJ databases">
        <authorList>
            <person name="Sun Q."/>
            <person name="Zhou Y."/>
        </authorList>
    </citation>
    <scope>NUCLEOTIDE SEQUENCE</scope>
    <source>
        <strain evidence="5">CGMCC 1.7081</strain>
    </source>
</reference>
<dbReference type="AlphaFoldDB" id="A0A8J3MF22"/>
<dbReference type="Pfam" id="PF04586">
    <property type="entry name" value="Peptidase_S78"/>
    <property type="match status" value="1"/>
</dbReference>
<evidence type="ECO:0000256" key="1">
    <source>
        <dbReference type="ARBA" id="ARBA00022612"/>
    </source>
</evidence>
<dbReference type="Proteomes" id="UP000611500">
    <property type="component" value="Unassembled WGS sequence"/>
</dbReference>
<reference evidence="5" key="1">
    <citation type="journal article" date="2014" name="Int. J. Syst. Evol. Microbiol.">
        <title>Complete genome sequence of Corynebacterium casei LMG S-19264T (=DSM 44701T), isolated from a smear-ripened cheese.</title>
        <authorList>
            <consortium name="US DOE Joint Genome Institute (JGI-PGF)"/>
            <person name="Walter F."/>
            <person name="Albersmeier A."/>
            <person name="Kalinowski J."/>
            <person name="Ruckert C."/>
        </authorList>
    </citation>
    <scope>NUCLEOTIDE SEQUENCE</scope>
    <source>
        <strain evidence="5">CGMCC 1.7081</strain>
    </source>
</reference>
<evidence type="ECO:0000256" key="2">
    <source>
        <dbReference type="ARBA" id="ARBA00022670"/>
    </source>
</evidence>
<dbReference type="InterPro" id="IPR054613">
    <property type="entry name" value="Peptidase_S78_dom"/>
</dbReference>
<gene>
    <name evidence="5" type="ORF">GCM10010961_23560</name>
</gene>
<evidence type="ECO:0000313" key="6">
    <source>
        <dbReference type="Proteomes" id="UP000611500"/>
    </source>
</evidence>
<comment type="caution">
    <text evidence="5">The sequence shown here is derived from an EMBL/GenBank/DDBJ whole genome shotgun (WGS) entry which is preliminary data.</text>
</comment>
<dbReference type="EMBL" id="BNAP01000008">
    <property type="protein sequence ID" value="GHG91865.1"/>
    <property type="molecule type" value="Genomic_DNA"/>
</dbReference>
<dbReference type="RefSeq" id="WP_308434074.1">
    <property type="nucleotide sequence ID" value="NZ_BNAP01000008.1"/>
</dbReference>
<dbReference type="GO" id="GO:0008233">
    <property type="term" value="F:peptidase activity"/>
    <property type="evidence" value="ECO:0007669"/>
    <property type="project" value="UniProtKB-KW"/>
</dbReference>